<organism evidence="3">
    <name type="scientific">Timspurckia oligopyrenoides</name>
    <dbReference type="NCBI Taxonomy" id="708627"/>
    <lineage>
        <taxon>Eukaryota</taxon>
        <taxon>Rhodophyta</taxon>
        <taxon>Bangiophyceae</taxon>
        <taxon>Porphyridiales</taxon>
        <taxon>Porphyridiaceae</taxon>
        <taxon>Timspurckia</taxon>
    </lineage>
</organism>
<feature type="transmembrane region" description="Helical" evidence="2">
    <location>
        <begin position="450"/>
        <end position="469"/>
    </location>
</feature>
<feature type="compositionally biased region" description="Acidic residues" evidence="1">
    <location>
        <begin position="548"/>
        <end position="560"/>
    </location>
</feature>
<proteinExistence type="predicted"/>
<feature type="transmembrane region" description="Helical" evidence="2">
    <location>
        <begin position="207"/>
        <end position="225"/>
    </location>
</feature>
<dbReference type="GO" id="GO:0022857">
    <property type="term" value="F:transmembrane transporter activity"/>
    <property type="evidence" value="ECO:0007669"/>
    <property type="project" value="InterPro"/>
</dbReference>
<dbReference type="InterPro" id="IPR050327">
    <property type="entry name" value="Proton-linked_MCT"/>
</dbReference>
<name>A0A7S0ZB61_9RHOD</name>
<dbReference type="PANTHER" id="PTHR11360">
    <property type="entry name" value="MONOCARBOXYLATE TRANSPORTER"/>
    <property type="match status" value="1"/>
</dbReference>
<keyword evidence="2" id="KW-0812">Transmembrane</keyword>
<keyword evidence="2" id="KW-0472">Membrane</keyword>
<feature type="transmembrane region" description="Helical" evidence="2">
    <location>
        <begin position="369"/>
        <end position="393"/>
    </location>
</feature>
<protein>
    <recommendedName>
        <fullName evidence="4">Major facilitator superfamily (MFS) profile domain-containing protein</fullName>
    </recommendedName>
</protein>
<dbReference type="InterPro" id="IPR011701">
    <property type="entry name" value="MFS"/>
</dbReference>
<keyword evidence="2" id="KW-1133">Transmembrane helix</keyword>
<sequence length="600" mass="65037">MTAAVSSVDENAPLVIHADQMSVSNGGPPVEMNETTSIELQKLRWTRCIPFSSLLLFVFGMSYSFAVFSLPLEQQSSSFLAPFTSALGVQSFSIAISMLLGAYILDSYPNQLQLFLFIGLILILIPIYLIQVAVSHLNSSLLYWSTSSLGFGLGTLYIAGVEHAARWMPELVGLAMGLGMGALGLGSILGSKIFAFLLDTFTLTQSLYALLLIFGVPLIVSIPFLRFPPSSFHPSQSHNTEQSMTSSSSAPTKKLAGRKLGLALLKQPSFYLLLVIVAMGAGPGYGALVSFPSILKVSFGLTQKDASGIFAWLQVIGMLTRFLFGFCVDYLNFGHGFFWSGAKNLSMLILFVQSGALALLPWFQHTHQFHLFLGCLIILFISFSASAVLAAVLSRQIFSPANSAIVFGFAGGLTDGFATMLFSIFSASVLESSIESTPSNSPLPEQTYDIYFSTCVFFSLLGFICAICIPRCSAAFEYVNKAGNRIILVEHDEKKYASSSSLNTEIEVFDASHESEALHESFKKHSSENMALARLMLVSGEQKSDGSANEDEEEEDDDGMEYFSTSLSASYTMRGGGGSLTSTRYDTYIVQSNNTASHNP</sequence>
<dbReference type="Gene3D" id="1.20.1250.20">
    <property type="entry name" value="MFS general substrate transporter like domains"/>
    <property type="match status" value="1"/>
</dbReference>
<feature type="transmembrane region" description="Helical" evidence="2">
    <location>
        <begin position="80"/>
        <end position="105"/>
    </location>
</feature>
<reference evidence="3" key="1">
    <citation type="submission" date="2021-01" db="EMBL/GenBank/DDBJ databases">
        <authorList>
            <person name="Corre E."/>
            <person name="Pelletier E."/>
            <person name="Niang G."/>
            <person name="Scheremetjew M."/>
            <person name="Finn R."/>
            <person name="Kale V."/>
            <person name="Holt S."/>
            <person name="Cochrane G."/>
            <person name="Meng A."/>
            <person name="Brown T."/>
            <person name="Cohen L."/>
        </authorList>
    </citation>
    <scope>NUCLEOTIDE SEQUENCE</scope>
    <source>
        <strain evidence="3">CCMP3278</strain>
    </source>
</reference>
<feature type="region of interest" description="Disordered" evidence="1">
    <location>
        <begin position="540"/>
        <end position="564"/>
    </location>
</feature>
<feature type="transmembrane region" description="Helical" evidence="2">
    <location>
        <begin position="141"/>
        <end position="159"/>
    </location>
</feature>
<dbReference type="InterPro" id="IPR036259">
    <property type="entry name" value="MFS_trans_sf"/>
</dbReference>
<feature type="transmembrane region" description="Helical" evidence="2">
    <location>
        <begin position="269"/>
        <end position="289"/>
    </location>
</feature>
<evidence type="ECO:0000256" key="1">
    <source>
        <dbReference type="SAM" id="MobiDB-lite"/>
    </source>
</evidence>
<evidence type="ECO:0000256" key="2">
    <source>
        <dbReference type="SAM" id="Phobius"/>
    </source>
</evidence>
<feature type="transmembrane region" description="Helical" evidence="2">
    <location>
        <begin position="345"/>
        <end position="363"/>
    </location>
</feature>
<gene>
    <name evidence="3" type="ORF">TOLI1172_LOCUS725</name>
</gene>
<feature type="transmembrane region" description="Helical" evidence="2">
    <location>
        <begin position="405"/>
        <end position="430"/>
    </location>
</feature>
<feature type="transmembrane region" description="Helical" evidence="2">
    <location>
        <begin position="309"/>
        <end position="333"/>
    </location>
</feature>
<dbReference type="Pfam" id="PF07690">
    <property type="entry name" value="MFS_1"/>
    <property type="match status" value="1"/>
</dbReference>
<dbReference type="EMBL" id="HBFP01001009">
    <property type="protein sequence ID" value="CAD8816337.1"/>
    <property type="molecule type" value="Transcribed_RNA"/>
</dbReference>
<dbReference type="AlphaFoldDB" id="A0A7S0ZB61"/>
<evidence type="ECO:0000313" key="3">
    <source>
        <dbReference type="EMBL" id="CAD8816337.1"/>
    </source>
</evidence>
<dbReference type="SUPFAM" id="SSF103473">
    <property type="entry name" value="MFS general substrate transporter"/>
    <property type="match status" value="1"/>
</dbReference>
<feature type="transmembrane region" description="Helical" evidence="2">
    <location>
        <begin position="112"/>
        <end position="129"/>
    </location>
</feature>
<evidence type="ECO:0008006" key="4">
    <source>
        <dbReference type="Google" id="ProtNLM"/>
    </source>
</evidence>
<feature type="transmembrane region" description="Helical" evidence="2">
    <location>
        <begin position="171"/>
        <end position="195"/>
    </location>
</feature>
<feature type="transmembrane region" description="Helical" evidence="2">
    <location>
        <begin position="48"/>
        <end position="68"/>
    </location>
</feature>
<accession>A0A7S0ZB61</accession>